<keyword evidence="6 8" id="KW-0129">CBS domain</keyword>
<evidence type="ECO:0000256" key="1">
    <source>
        <dbReference type="ARBA" id="ARBA00004651"/>
    </source>
</evidence>
<dbReference type="SMART" id="SM01091">
    <property type="entry name" value="CorC_HlyC"/>
    <property type="match status" value="1"/>
</dbReference>
<dbReference type="InterPro" id="IPR044751">
    <property type="entry name" value="Ion_transp-like_CBS"/>
</dbReference>
<dbReference type="PANTHER" id="PTHR43099">
    <property type="entry name" value="UPF0053 PROTEIN YRKA"/>
    <property type="match status" value="1"/>
</dbReference>
<evidence type="ECO:0000256" key="10">
    <source>
        <dbReference type="SAM" id="Phobius"/>
    </source>
</evidence>
<evidence type="ECO:0000313" key="14">
    <source>
        <dbReference type="EMBL" id="MCS5711716.1"/>
    </source>
</evidence>
<keyword evidence="15" id="KW-1185">Reference proteome</keyword>
<dbReference type="SMART" id="SM00116">
    <property type="entry name" value="CBS"/>
    <property type="match status" value="2"/>
</dbReference>
<reference evidence="14" key="2">
    <citation type="journal article" date="2016" name="Genome Announc.">
        <title>Draft Genome Sequences of Two Novel Amoeba-Resistant Intranuclear Bacteria, 'Candidatus Berkiella cookevillensis' and 'Candidatus Berkiella aquae'.</title>
        <authorList>
            <person name="Mehari Y.T."/>
            <person name="Arivett B.A."/>
            <person name="Farone A.L."/>
            <person name="Gunderson J.H."/>
            <person name="Farone M.B."/>
        </authorList>
    </citation>
    <scope>NUCLEOTIDE SEQUENCE</scope>
    <source>
        <strain evidence="14">HT99</strain>
    </source>
</reference>
<dbReference type="InterPro" id="IPR036318">
    <property type="entry name" value="FAD-bd_PCMH-like_sf"/>
</dbReference>
<dbReference type="SUPFAM" id="SSF56176">
    <property type="entry name" value="FAD-binding/transporter-associated domain-like"/>
    <property type="match status" value="1"/>
</dbReference>
<dbReference type="AlphaFoldDB" id="A0A0Q9YWD5"/>
<dbReference type="InterPro" id="IPR002550">
    <property type="entry name" value="CNNM"/>
</dbReference>
<keyword evidence="4" id="KW-0677">Repeat</keyword>
<dbReference type="CDD" id="cd04590">
    <property type="entry name" value="CBS_pair_CorC_HlyC_assoc"/>
    <property type="match status" value="1"/>
</dbReference>
<dbReference type="SUPFAM" id="SSF54631">
    <property type="entry name" value="CBS-domain pair"/>
    <property type="match status" value="1"/>
</dbReference>
<dbReference type="PROSITE" id="PS51846">
    <property type="entry name" value="CNNM"/>
    <property type="match status" value="1"/>
</dbReference>
<feature type="transmembrane region" description="Helical" evidence="10">
    <location>
        <begin position="59"/>
        <end position="78"/>
    </location>
</feature>
<dbReference type="GO" id="GO:0050660">
    <property type="term" value="F:flavin adenine dinucleotide binding"/>
    <property type="evidence" value="ECO:0007669"/>
    <property type="project" value="InterPro"/>
</dbReference>
<feature type="transmembrane region" description="Helical" evidence="10">
    <location>
        <begin position="101"/>
        <end position="123"/>
    </location>
</feature>
<evidence type="ECO:0000259" key="11">
    <source>
        <dbReference type="PROSITE" id="PS51371"/>
    </source>
</evidence>
<evidence type="ECO:0000313" key="15">
    <source>
        <dbReference type="Proteomes" id="UP000051497"/>
    </source>
</evidence>
<evidence type="ECO:0000256" key="9">
    <source>
        <dbReference type="PROSITE-ProRule" id="PRU01193"/>
    </source>
</evidence>
<keyword evidence="3 9" id="KW-0812">Transmembrane</keyword>
<accession>A0A0Q9YWD5</accession>
<dbReference type="EMBL" id="LKAJ02000001">
    <property type="protein sequence ID" value="MCS5711716.1"/>
    <property type="molecule type" value="Genomic_DNA"/>
</dbReference>
<protein>
    <submittedName>
        <fullName evidence="13">Hemolysin C</fullName>
    </submittedName>
    <submittedName>
        <fullName evidence="14">Hemolysin family protein</fullName>
    </submittedName>
</protein>
<dbReference type="Pfam" id="PF00571">
    <property type="entry name" value="CBS"/>
    <property type="match status" value="2"/>
</dbReference>
<dbReference type="InterPro" id="IPR000644">
    <property type="entry name" value="CBS_dom"/>
</dbReference>
<sequence length="431" mass="49414">MTTIIFILLSLFFVLLNGFFVAAEFSIVKMRHTRVEALQHTRGLRGKILAKVHSRLDTYLSACQLGITLASLGLGWIGEPAFASLLHPVFELLNIQSEQTIQFISFLFAFSVISYLHIVVGELMPKSMAIRQTEFISLWTAIPLYSFYWVMYPAISVLNVSSNVLLRLFRLDEVHHENQAYSPDEIKLILRASHRYGQFTKTELDLLTKSLVFTDLEISDVMRPLHEIVVLDVSMTISEAIKKINQQRYSRYPVYKGEPSNIIGMIHIKDLFSISHTQYHNTTLARFIRPHLKVLESDPVLEVFHLFRKGKPRFAIVFAGKRAIGFLTLDDLLQSIIGEIKDEFHITQEDWIKLDDGTYIIKGSASVFTLETLLGIELTQVQSNTVTGLILDKYQSFPNEGDKIEFERFSLEIIKIKGSRILQVRVYPRID</sequence>
<comment type="subcellular location">
    <subcellularLocation>
        <location evidence="1">Cell membrane</location>
        <topology evidence="1">Multi-pass membrane protein</topology>
    </subcellularLocation>
</comment>
<evidence type="ECO:0000256" key="8">
    <source>
        <dbReference type="PROSITE-ProRule" id="PRU00703"/>
    </source>
</evidence>
<feature type="domain" description="CNNM transmembrane" evidence="12">
    <location>
        <begin position="1"/>
        <end position="203"/>
    </location>
</feature>
<evidence type="ECO:0000313" key="13">
    <source>
        <dbReference type="EMBL" id="KRG20408.1"/>
    </source>
</evidence>
<dbReference type="STRING" id="295108.HT99x_02504"/>
<dbReference type="OrthoDB" id="9798188at2"/>
<gene>
    <name evidence="13" type="primary">tlyC</name>
    <name evidence="14" type="ORF">HT99x_009735</name>
    <name evidence="13" type="ORF">HT99x_02504</name>
</gene>
<dbReference type="PROSITE" id="PS51371">
    <property type="entry name" value="CBS"/>
    <property type="match status" value="2"/>
</dbReference>
<dbReference type="RefSeq" id="WP_075067118.1">
    <property type="nucleotide sequence ID" value="NZ_LKAJ02000001.1"/>
</dbReference>
<dbReference type="Pfam" id="PF03471">
    <property type="entry name" value="CorC_HlyC"/>
    <property type="match status" value="1"/>
</dbReference>
<dbReference type="Proteomes" id="UP000051497">
    <property type="component" value="Unassembled WGS sequence"/>
</dbReference>
<reference evidence="13" key="1">
    <citation type="submission" date="2015-09" db="EMBL/GenBank/DDBJ databases">
        <title>Draft Genome Sequences of Two Novel Amoeba-resistant Intranuclear Bacteria, Candidatus Berkiella cookevillensis and Candidatus Berkiella aquae.</title>
        <authorList>
            <person name="Mehari Y.T."/>
            <person name="Arivett B.A."/>
            <person name="Farone A.L."/>
            <person name="Gunderson J.H."/>
            <person name="Farone M.B."/>
        </authorList>
    </citation>
    <scope>NUCLEOTIDE SEQUENCE [LARGE SCALE GENOMIC DNA]</scope>
    <source>
        <strain evidence="13">HT99</strain>
    </source>
</reference>
<feature type="transmembrane region" description="Helical" evidence="10">
    <location>
        <begin position="135"/>
        <end position="155"/>
    </location>
</feature>
<dbReference type="InterPro" id="IPR051676">
    <property type="entry name" value="UPF0053_domain"/>
</dbReference>
<name>A0A0Q9YWD5_9GAMM</name>
<feature type="domain" description="CBS" evidence="11">
    <location>
        <begin position="222"/>
        <end position="282"/>
    </location>
</feature>
<evidence type="ECO:0000256" key="6">
    <source>
        <dbReference type="ARBA" id="ARBA00023122"/>
    </source>
</evidence>
<evidence type="ECO:0000256" key="3">
    <source>
        <dbReference type="ARBA" id="ARBA00022692"/>
    </source>
</evidence>
<keyword evidence="2" id="KW-1003">Cell membrane</keyword>
<dbReference type="GO" id="GO:0005886">
    <property type="term" value="C:plasma membrane"/>
    <property type="evidence" value="ECO:0007669"/>
    <property type="project" value="UniProtKB-SubCell"/>
</dbReference>
<evidence type="ECO:0000256" key="2">
    <source>
        <dbReference type="ARBA" id="ARBA00022475"/>
    </source>
</evidence>
<proteinExistence type="predicted"/>
<organism evidence="13">
    <name type="scientific">Candidatus Berkiella aquae</name>
    <dbReference type="NCBI Taxonomy" id="295108"/>
    <lineage>
        <taxon>Bacteria</taxon>
        <taxon>Pseudomonadati</taxon>
        <taxon>Pseudomonadota</taxon>
        <taxon>Gammaproteobacteria</taxon>
        <taxon>Candidatus Berkiellales</taxon>
        <taxon>Candidatus Berkiellaceae</taxon>
        <taxon>Candidatus Berkiella</taxon>
    </lineage>
</organism>
<evidence type="ECO:0000256" key="7">
    <source>
        <dbReference type="ARBA" id="ARBA00023136"/>
    </source>
</evidence>
<evidence type="ECO:0000256" key="5">
    <source>
        <dbReference type="ARBA" id="ARBA00022989"/>
    </source>
</evidence>
<dbReference type="EMBL" id="LKAJ01000012">
    <property type="protein sequence ID" value="KRG20408.1"/>
    <property type="molecule type" value="Genomic_DNA"/>
</dbReference>
<evidence type="ECO:0000256" key="4">
    <source>
        <dbReference type="ARBA" id="ARBA00022737"/>
    </source>
</evidence>
<keyword evidence="7 9" id="KW-0472">Membrane</keyword>
<dbReference type="Gene3D" id="3.10.580.10">
    <property type="entry name" value="CBS-domain"/>
    <property type="match status" value="1"/>
</dbReference>
<evidence type="ECO:0000259" key="12">
    <source>
        <dbReference type="PROSITE" id="PS51846"/>
    </source>
</evidence>
<comment type="caution">
    <text evidence="13">The sequence shown here is derived from an EMBL/GenBank/DDBJ whole genome shotgun (WGS) entry which is preliminary data.</text>
</comment>
<feature type="transmembrane region" description="Helical" evidence="10">
    <location>
        <begin position="6"/>
        <end position="28"/>
    </location>
</feature>
<feature type="domain" description="CBS" evidence="11">
    <location>
        <begin position="287"/>
        <end position="343"/>
    </location>
</feature>
<reference evidence="14" key="3">
    <citation type="submission" date="2021-06" db="EMBL/GenBank/DDBJ databases">
        <title>Genomic Description and Analysis of Intracellular Bacteria, Candidatus Berkiella cookevillensis and Candidatus Berkiella aquae.</title>
        <authorList>
            <person name="Kidane D.T."/>
            <person name="Mehari Y.T."/>
            <person name="Rice F.C."/>
            <person name="Arivett B.A."/>
            <person name="Farone A.L."/>
            <person name="Berk S.G."/>
            <person name="Farone M.B."/>
        </authorList>
    </citation>
    <scope>NUCLEOTIDE SEQUENCE</scope>
    <source>
        <strain evidence="14">HT99</strain>
    </source>
</reference>
<dbReference type="InterPro" id="IPR016169">
    <property type="entry name" value="FAD-bd_PCMH_sub2"/>
</dbReference>
<dbReference type="InterPro" id="IPR046342">
    <property type="entry name" value="CBS_dom_sf"/>
</dbReference>
<dbReference type="PANTHER" id="PTHR43099:SF5">
    <property type="entry name" value="HLYC_CORC FAMILY TRANSPORTER"/>
    <property type="match status" value="1"/>
</dbReference>
<dbReference type="InterPro" id="IPR005170">
    <property type="entry name" value="Transptr-assoc_dom"/>
</dbReference>
<dbReference type="PATRIC" id="fig|1590043.3.peg.2552"/>
<keyword evidence="5 9" id="KW-1133">Transmembrane helix</keyword>
<dbReference type="Pfam" id="PF01595">
    <property type="entry name" value="CNNM"/>
    <property type="match status" value="1"/>
</dbReference>
<dbReference type="Gene3D" id="3.30.465.10">
    <property type="match status" value="1"/>
</dbReference>